<protein>
    <recommendedName>
        <fullName evidence="1">Methyltransferase domain-containing protein</fullName>
    </recommendedName>
</protein>
<reference evidence="2" key="2">
    <citation type="submission" date="2020-09" db="EMBL/GenBank/DDBJ databases">
        <authorList>
            <person name="Sun Q."/>
            <person name="Zhou Y."/>
        </authorList>
    </citation>
    <scope>NUCLEOTIDE SEQUENCE</scope>
    <source>
        <strain evidence="2">CGMCC 1.14988</strain>
    </source>
</reference>
<keyword evidence="3" id="KW-1185">Reference proteome</keyword>
<organism evidence="2 3">
    <name type="scientific">Egicoccus halophilus</name>
    <dbReference type="NCBI Taxonomy" id="1670830"/>
    <lineage>
        <taxon>Bacteria</taxon>
        <taxon>Bacillati</taxon>
        <taxon>Actinomycetota</taxon>
        <taxon>Nitriliruptoria</taxon>
        <taxon>Egicoccales</taxon>
        <taxon>Egicoccaceae</taxon>
        <taxon>Egicoccus</taxon>
    </lineage>
</organism>
<sequence length="207" mass="23030">MDLDERTLQSVAAYDAHAPAYQQSLRLKRPVADVRRFADRARRDALVLDAGCGPANDLRLLRDAGVHPVGVDLAMGALREARMLLPRHPLVRAPLHALPFRPRSFGGLWLSGTFTHLPRAAWRPTFAALLELVDRGPVYLACYRGTADLERLDDPVLGEVFVSAAVEQEIEALFTSHGLAEPSIELRPDPIHDRRRPWVVALGTLER</sequence>
<dbReference type="EMBL" id="BMHA01000009">
    <property type="protein sequence ID" value="GGI07712.1"/>
    <property type="molecule type" value="Genomic_DNA"/>
</dbReference>
<name>A0A8J3ABR2_9ACTN</name>
<reference evidence="2" key="1">
    <citation type="journal article" date="2014" name="Int. J. Syst. Evol. Microbiol.">
        <title>Complete genome sequence of Corynebacterium casei LMG S-19264T (=DSM 44701T), isolated from a smear-ripened cheese.</title>
        <authorList>
            <consortium name="US DOE Joint Genome Institute (JGI-PGF)"/>
            <person name="Walter F."/>
            <person name="Albersmeier A."/>
            <person name="Kalinowski J."/>
            <person name="Ruckert C."/>
        </authorList>
    </citation>
    <scope>NUCLEOTIDE SEQUENCE</scope>
    <source>
        <strain evidence="2">CGMCC 1.14988</strain>
    </source>
</reference>
<dbReference type="SUPFAM" id="SSF53335">
    <property type="entry name" value="S-adenosyl-L-methionine-dependent methyltransferases"/>
    <property type="match status" value="1"/>
</dbReference>
<dbReference type="InterPro" id="IPR041698">
    <property type="entry name" value="Methyltransf_25"/>
</dbReference>
<evidence type="ECO:0000259" key="1">
    <source>
        <dbReference type="Pfam" id="PF13649"/>
    </source>
</evidence>
<accession>A0A8J3ABR2</accession>
<feature type="domain" description="Methyltransferase" evidence="1">
    <location>
        <begin position="47"/>
        <end position="134"/>
    </location>
</feature>
<dbReference type="Proteomes" id="UP000650511">
    <property type="component" value="Unassembled WGS sequence"/>
</dbReference>
<evidence type="ECO:0000313" key="2">
    <source>
        <dbReference type="EMBL" id="GGI07712.1"/>
    </source>
</evidence>
<dbReference type="OrthoDB" id="9804312at2"/>
<dbReference type="AlphaFoldDB" id="A0A8J3ABR2"/>
<comment type="caution">
    <text evidence="2">The sequence shown here is derived from an EMBL/GenBank/DDBJ whole genome shotgun (WGS) entry which is preliminary data.</text>
</comment>
<proteinExistence type="predicted"/>
<dbReference type="Gene3D" id="3.40.50.150">
    <property type="entry name" value="Vaccinia Virus protein VP39"/>
    <property type="match status" value="1"/>
</dbReference>
<dbReference type="Pfam" id="PF13649">
    <property type="entry name" value="Methyltransf_25"/>
    <property type="match status" value="1"/>
</dbReference>
<dbReference type="RefSeq" id="WP_130651099.1">
    <property type="nucleotide sequence ID" value="NZ_BMHA01000009.1"/>
</dbReference>
<evidence type="ECO:0000313" key="3">
    <source>
        <dbReference type="Proteomes" id="UP000650511"/>
    </source>
</evidence>
<dbReference type="InterPro" id="IPR029063">
    <property type="entry name" value="SAM-dependent_MTases_sf"/>
</dbReference>
<gene>
    <name evidence="2" type="ORF">GCM10011354_25460</name>
</gene>